<comment type="caution">
    <text evidence="2">The sequence shown here is derived from an EMBL/GenBank/DDBJ whole genome shotgun (WGS) entry which is preliminary data.</text>
</comment>
<feature type="compositionally biased region" description="Pro residues" evidence="1">
    <location>
        <begin position="89"/>
        <end position="104"/>
    </location>
</feature>
<dbReference type="eggNOG" id="ENOG502ZE4Q">
    <property type="taxonomic scope" value="Bacteria"/>
</dbReference>
<accession>B9YYS5</accession>
<dbReference type="EMBL" id="ACIS01000001">
    <property type="protein sequence ID" value="EEG10278.1"/>
    <property type="molecule type" value="Genomic_DNA"/>
</dbReference>
<feature type="region of interest" description="Disordered" evidence="1">
    <location>
        <begin position="73"/>
        <end position="120"/>
    </location>
</feature>
<feature type="compositionally biased region" description="Basic and acidic residues" evidence="1">
    <location>
        <begin position="108"/>
        <end position="120"/>
    </location>
</feature>
<dbReference type="RefSeq" id="WP_008952280.1">
    <property type="nucleotide sequence ID" value="NZ_ACIS01000001.1"/>
</dbReference>
<evidence type="ECO:0000313" key="2">
    <source>
        <dbReference type="EMBL" id="EEG10278.1"/>
    </source>
</evidence>
<organism evidence="2 3">
    <name type="scientific">Pseudogulbenkiania ferrooxidans 2002</name>
    <dbReference type="NCBI Taxonomy" id="279714"/>
    <lineage>
        <taxon>Bacteria</taxon>
        <taxon>Pseudomonadati</taxon>
        <taxon>Pseudomonadota</taxon>
        <taxon>Betaproteobacteria</taxon>
        <taxon>Neisseriales</taxon>
        <taxon>Chromobacteriaceae</taxon>
        <taxon>Pseudogulbenkiania</taxon>
    </lineage>
</organism>
<gene>
    <name evidence="2" type="ORF">FuraDRAFT_0260</name>
</gene>
<dbReference type="AlphaFoldDB" id="B9YYS5"/>
<evidence type="ECO:0000313" key="3">
    <source>
        <dbReference type="Proteomes" id="UP000003165"/>
    </source>
</evidence>
<evidence type="ECO:0000256" key="1">
    <source>
        <dbReference type="SAM" id="MobiDB-lite"/>
    </source>
</evidence>
<protein>
    <submittedName>
        <fullName evidence="2">Uncharacterized protein</fullName>
    </submittedName>
</protein>
<proteinExistence type="predicted"/>
<name>B9YYS5_9NEIS</name>
<dbReference type="Proteomes" id="UP000003165">
    <property type="component" value="Unassembled WGS sequence"/>
</dbReference>
<sequence length="120" mass="13111">MTHSNAAQQQAKTALLALAAPAKPTTKIEQFRALLPDIEQRIRDGVRHGQIIDALASAGLQMTESEFRNALCRERKRQKGPAREASQTPAPPAATPAPAAPKPTAPRGDFRQQRDKPLNW</sequence>
<reference evidence="2 3" key="1">
    <citation type="submission" date="2009-02" db="EMBL/GenBank/DDBJ databases">
        <title>Sequencing of the draft genome and assembly of Lutiella nitroferrum 2002.</title>
        <authorList>
            <consortium name="US DOE Joint Genome Institute (JGI-PGF)"/>
            <person name="Lucas S."/>
            <person name="Copeland A."/>
            <person name="Lapidus A."/>
            <person name="Glavina del Rio T."/>
            <person name="Tice H."/>
            <person name="Bruce D."/>
            <person name="Goodwin L."/>
            <person name="Pitluck S."/>
            <person name="Larimer F."/>
            <person name="Land M.L."/>
            <person name="Hauser L."/>
            <person name="Coates J.D."/>
        </authorList>
    </citation>
    <scope>NUCLEOTIDE SEQUENCE [LARGE SCALE GENOMIC DNA]</scope>
    <source>
        <strain evidence="2 3">2002</strain>
    </source>
</reference>
<keyword evidence="3" id="KW-1185">Reference proteome</keyword>